<dbReference type="EC" id="2.4.2.-" evidence="1"/>
<dbReference type="Proteomes" id="UP000325440">
    <property type="component" value="Unassembled WGS sequence"/>
</dbReference>
<sequence length="186" mass="21697">MASKRLQFSKVTQLKLGNKILEDYERENWNPEMKEIHSMLKQSDFKVLDVEKINNPYLYGMYLLHKEEMIKNSKIVIEDLLYHCTSPSNGLKIASKNIDWRLTCRTRFGQGACFSKSPRYAHTHAGSDGVFVVCKVLMSVIQNLYLANYNLKIPSDGYDTTLGNNGQVYVKYDDFTFYPKYIIYYK</sequence>
<dbReference type="PANTHER" id="PTHR45740">
    <property type="entry name" value="POLY [ADP-RIBOSE] POLYMERASE"/>
    <property type="match status" value="1"/>
</dbReference>
<dbReference type="Pfam" id="PF00644">
    <property type="entry name" value="PARP"/>
    <property type="match status" value="1"/>
</dbReference>
<name>A0A5E4MRI7_9HEMI</name>
<evidence type="ECO:0000313" key="4">
    <source>
        <dbReference type="Proteomes" id="UP000325440"/>
    </source>
</evidence>
<accession>A0A5E4MRI7</accession>
<keyword evidence="1" id="KW-0328">Glycosyltransferase</keyword>
<dbReference type="PROSITE" id="PS51059">
    <property type="entry name" value="PARP_CATALYTIC"/>
    <property type="match status" value="1"/>
</dbReference>
<dbReference type="InterPro" id="IPR012317">
    <property type="entry name" value="Poly(ADP-ribose)pol_cat_dom"/>
</dbReference>
<evidence type="ECO:0000313" key="3">
    <source>
        <dbReference type="EMBL" id="VVC34070.1"/>
    </source>
</evidence>
<reference evidence="3 4" key="1">
    <citation type="submission" date="2019-08" db="EMBL/GenBank/DDBJ databases">
        <authorList>
            <person name="Alioto T."/>
            <person name="Alioto T."/>
            <person name="Gomez Garrido J."/>
        </authorList>
    </citation>
    <scope>NUCLEOTIDE SEQUENCE [LARGE SCALE GENOMIC DNA]</scope>
</reference>
<proteinExistence type="predicted"/>
<dbReference type="EMBL" id="CABPRJ010000982">
    <property type="protein sequence ID" value="VVC34070.1"/>
    <property type="molecule type" value="Genomic_DNA"/>
</dbReference>
<dbReference type="SUPFAM" id="SSF56399">
    <property type="entry name" value="ADP-ribosylation"/>
    <property type="match status" value="1"/>
</dbReference>
<dbReference type="OrthoDB" id="6610728at2759"/>
<evidence type="ECO:0000259" key="2">
    <source>
        <dbReference type="PROSITE" id="PS51059"/>
    </source>
</evidence>
<dbReference type="AlphaFoldDB" id="A0A5E4MRI7"/>
<feature type="domain" description="PARP catalytic" evidence="2">
    <location>
        <begin position="1"/>
        <end position="186"/>
    </location>
</feature>
<keyword evidence="1" id="KW-0520">NAD</keyword>
<dbReference type="Gene3D" id="3.90.228.10">
    <property type="match status" value="1"/>
</dbReference>
<dbReference type="GO" id="GO:1990404">
    <property type="term" value="F:NAD+-protein mono-ADP-ribosyltransferase activity"/>
    <property type="evidence" value="ECO:0007669"/>
    <property type="project" value="TreeGrafter"/>
</dbReference>
<evidence type="ECO:0000256" key="1">
    <source>
        <dbReference type="RuleBase" id="RU362114"/>
    </source>
</evidence>
<keyword evidence="4" id="KW-1185">Reference proteome</keyword>
<dbReference type="GO" id="GO:0005634">
    <property type="term" value="C:nucleus"/>
    <property type="evidence" value="ECO:0007669"/>
    <property type="project" value="TreeGrafter"/>
</dbReference>
<dbReference type="PANTHER" id="PTHR45740:SF2">
    <property type="entry name" value="POLY [ADP-RIBOSE] POLYMERASE"/>
    <property type="match status" value="1"/>
</dbReference>
<protein>
    <recommendedName>
        <fullName evidence="1">Poly [ADP-ribose] polymerase</fullName>
        <shortName evidence="1">PARP</shortName>
        <ecNumber evidence="1">2.4.2.-</ecNumber>
    </recommendedName>
</protein>
<gene>
    <name evidence="3" type="ORF">CINCED_3A014945</name>
</gene>
<dbReference type="GO" id="GO:0003950">
    <property type="term" value="F:NAD+ poly-ADP-ribosyltransferase activity"/>
    <property type="evidence" value="ECO:0007669"/>
    <property type="project" value="UniProtKB-UniRule"/>
</dbReference>
<keyword evidence="1" id="KW-0808">Transferase</keyword>
<dbReference type="InterPro" id="IPR051712">
    <property type="entry name" value="ARTD-AVP"/>
</dbReference>
<organism evidence="3 4">
    <name type="scientific">Cinara cedri</name>
    <dbReference type="NCBI Taxonomy" id="506608"/>
    <lineage>
        <taxon>Eukaryota</taxon>
        <taxon>Metazoa</taxon>
        <taxon>Ecdysozoa</taxon>
        <taxon>Arthropoda</taxon>
        <taxon>Hexapoda</taxon>
        <taxon>Insecta</taxon>
        <taxon>Pterygota</taxon>
        <taxon>Neoptera</taxon>
        <taxon>Paraneoptera</taxon>
        <taxon>Hemiptera</taxon>
        <taxon>Sternorrhyncha</taxon>
        <taxon>Aphidomorpha</taxon>
        <taxon>Aphidoidea</taxon>
        <taxon>Aphididae</taxon>
        <taxon>Lachninae</taxon>
        <taxon>Cinara</taxon>
    </lineage>
</organism>